<dbReference type="AlphaFoldDB" id="A0A1C6T4T7"/>
<feature type="region of interest" description="Disordered" evidence="1">
    <location>
        <begin position="1"/>
        <end position="32"/>
    </location>
</feature>
<proteinExistence type="predicted"/>
<gene>
    <name evidence="3" type="ORF">GA0070624_5596</name>
</gene>
<dbReference type="EMBL" id="FMHV01000002">
    <property type="protein sequence ID" value="SCL36592.1"/>
    <property type="molecule type" value="Genomic_DNA"/>
</dbReference>
<protein>
    <submittedName>
        <fullName evidence="3">Uncharacterized protein</fullName>
    </submittedName>
</protein>
<name>A0A1C6T4T7_9ACTN</name>
<evidence type="ECO:0000256" key="2">
    <source>
        <dbReference type="SAM" id="Phobius"/>
    </source>
</evidence>
<keyword evidence="2" id="KW-0812">Transmembrane</keyword>
<dbReference type="RefSeq" id="WP_091345811.1">
    <property type="nucleotide sequence ID" value="NZ_FMHV01000002.1"/>
</dbReference>
<keyword evidence="2" id="KW-0472">Membrane</keyword>
<accession>A0A1C6T4T7</accession>
<evidence type="ECO:0000256" key="1">
    <source>
        <dbReference type="SAM" id="MobiDB-lite"/>
    </source>
</evidence>
<sequence length="260" mass="28444">MDERDDGSAGAAAGAAPEPPADPRDALEEDEVEVSREQLPGADFDKWAFALVTVDIAIIGLVWLIWRLSWDQLMWIIMGLLAISEGWIRWHVNPLKLTHHTTADWLSDKEAVRVNRPSKPSGNAFLFKILLGLVLICAGTPTVPGRWIASIAGPIQTVQDAVTNVPGLILTVIFLPILALVPLVVAVCAIGATLWGLRTLITLPFRRGRLKENLLNGLGFLLGGLFALGMLGMAAYNFGDSWDQMVDLVLEPYRDIASWF</sequence>
<evidence type="ECO:0000313" key="3">
    <source>
        <dbReference type="EMBL" id="SCL36592.1"/>
    </source>
</evidence>
<feature type="transmembrane region" description="Helical" evidence="2">
    <location>
        <begin position="218"/>
        <end position="238"/>
    </location>
</feature>
<keyword evidence="4" id="KW-1185">Reference proteome</keyword>
<evidence type="ECO:0000313" key="4">
    <source>
        <dbReference type="Proteomes" id="UP000199413"/>
    </source>
</evidence>
<feature type="transmembrane region" description="Helical" evidence="2">
    <location>
        <begin position="125"/>
        <end position="148"/>
    </location>
</feature>
<feature type="transmembrane region" description="Helical" evidence="2">
    <location>
        <begin position="168"/>
        <end position="197"/>
    </location>
</feature>
<organism evidence="3 4">
    <name type="scientific">Micromonospora rhizosphaerae</name>
    <dbReference type="NCBI Taxonomy" id="568872"/>
    <lineage>
        <taxon>Bacteria</taxon>
        <taxon>Bacillati</taxon>
        <taxon>Actinomycetota</taxon>
        <taxon>Actinomycetes</taxon>
        <taxon>Micromonosporales</taxon>
        <taxon>Micromonosporaceae</taxon>
        <taxon>Micromonospora</taxon>
    </lineage>
</organism>
<keyword evidence="2" id="KW-1133">Transmembrane helix</keyword>
<dbReference type="Proteomes" id="UP000199413">
    <property type="component" value="Unassembled WGS sequence"/>
</dbReference>
<reference evidence="4" key="1">
    <citation type="submission" date="2016-06" db="EMBL/GenBank/DDBJ databases">
        <authorList>
            <person name="Varghese N."/>
            <person name="Submissions Spin"/>
        </authorList>
    </citation>
    <scope>NUCLEOTIDE SEQUENCE [LARGE SCALE GENOMIC DNA]</scope>
    <source>
        <strain evidence="4">DSM 45431</strain>
    </source>
</reference>
<feature type="transmembrane region" description="Helical" evidence="2">
    <location>
        <begin position="47"/>
        <end position="66"/>
    </location>
</feature>